<reference evidence="1 2" key="2">
    <citation type="journal article" date="2022" name="Mol. Ecol. Resour.">
        <title>The genomes of chicory, endive, great burdock and yacon provide insights into Asteraceae paleo-polyploidization history and plant inulin production.</title>
        <authorList>
            <person name="Fan W."/>
            <person name="Wang S."/>
            <person name="Wang H."/>
            <person name="Wang A."/>
            <person name="Jiang F."/>
            <person name="Liu H."/>
            <person name="Zhao H."/>
            <person name="Xu D."/>
            <person name="Zhang Y."/>
        </authorList>
    </citation>
    <scope>NUCLEOTIDE SEQUENCE [LARGE SCALE GENOMIC DNA]</scope>
    <source>
        <strain evidence="2">cv. Niubang</strain>
    </source>
</reference>
<keyword evidence="2" id="KW-1185">Reference proteome</keyword>
<dbReference type="EMBL" id="CM042049">
    <property type="protein sequence ID" value="KAI3748571.1"/>
    <property type="molecule type" value="Genomic_DNA"/>
</dbReference>
<sequence length="208" mass="22825">MKPSLFYVSFILFIINSGIASATQVVVKDATGKKVLNNVPYHIGPVTVAKGGGFKLTNTMNNKKICPYNVVQDPSAANLGDTFMFTLNYKRPKYLHTEGVVGIDSGYPKTGPCQKSTFWTIPDAEAKAPDNLVTTGGGFEEDITCFQLVEYPKPTNPKVHSYMLQHCPSFCGSGPQTCFNVSLYVDNGVRRLASRGTPFEFVFHKVPK</sequence>
<proteinExistence type="predicted"/>
<dbReference type="Proteomes" id="UP001055879">
    <property type="component" value="Linkage Group LG03"/>
</dbReference>
<comment type="caution">
    <text evidence="1">The sequence shown here is derived from an EMBL/GenBank/DDBJ whole genome shotgun (WGS) entry which is preliminary data.</text>
</comment>
<protein>
    <submittedName>
        <fullName evidence="1">Uncharacterized protein</fullName>
    </submittedName>
</protein>
<name>A0ACB9DQT6_ARCLA</name>
<evidence type="ECO:0000313" key="2">
    <source>
        <dbReference type="Proteomes" id="UP001055879"/>
    </source>
</evidence>
<organism evidence="1 2">
    <name type="scientific">Arctium lappa</name>
    <name type="common">Greater burdock</name>
    <name type="synonym">Lappa major</name>
    <dbReference type="NCBI Taxonomy" id="4217"/>
    <lineage>
        <taxon>Eukaryota</taxon>
        <taxon>Viridiplantae</taxon>
        <taxon>Streptophyta</taxon>
        <taxon>Embryophyta</taxon>
        <taxon>Tracheophyta</taxon>
        <taxon>Spermatophyta</taxon>
        <taxon>Magnoliopsida</taxon>
        <taxon>eudicotyledons</taxon>
        <taxon>Gunneridae</taxon>
        <taxon>Pentapetalae</taxon>
        <taxon>asterids</taxon>
        <taxon>campanulids</taxon>
        <taxon>Asterales</taxon>
        <taxon>Asteraceae</taxon>
        <taxon>Carduoideae</taxon>
        <taxon>Cardueae</taxon>
        <taxon>Arctiinae</taxon>
        <taxon>Arctium</taxon>
    </lineage>
</organism>
<accession>A0ACB9DQT6</accession>
<evidence type="ECO:0000313" key="1">
    <source>
        <dbReference type="EMBL" id="KAI3748571.1"/>
    </source>
</evidence>
<reference evidence="2" key="1">
    <citation type="journal article" date="2022" name="Mol. Ecol. Resour.">
        <title>The genomes of chicory, endive, great burdock and yacon provide insights into Asteraceae palaeo-polyploidization history and plant inulin production.</title>
        <authorList>
            <person name="Fan W."/>
            <person name="Wang S."/>
            <person name="Wang H."/>
            <person name="Wang A."/>
            <person name="Jiang F."/>
            <person name="Liu H."/>
            <person name="Zhao H."/>
            <person name="Xu D."/>
            <person name="Zhang Y."/>
        </authorList>
    </citation>
    <scope>NUCLEOTIDE SEQUENCE [LARGE SCALE GENOMIC DNA]</scope>
    <source>
        <strain evidence="2">cv. Niubang</strain>
    </source>
</reference>
<gene>
    <name evidence="1" type="ORF">L6452_11728</name>
</gene>